<comment type="similarity">
    <text evidence="2 12 14">Belongs to the FKBP-type PPIase family. Tig subfamily.</text>
</comment>
<dbReference type="GO" id="GO:0051301">
    <property type="term" value="P:cell division"/>
    <property type="evidence" value="ECO:0007669"/>
    <property type="project" value="UniProtKB-KW"/>
</dbReference>
<dbReference type="GO" id="GO:0015031">
    <property type="term" value="P:protein transport"/>
    <property type="evidence" value="ECO:0007669"/>
    <property type="project" value="UniProtKB-UniRule"/>
</dbReference>
<evidence type="ECO:0000256" key="12">
    <source>
        <dbReference type="HAMAP-Rule" id="MF_00303"/>
    </source>
</evidence>
<dbReference type="PATRIC" id="fig|582515.4.peg.71"/>
<dbReference type="InterPro" id="IPR008881">
    <property type="entry name" value="Trigger_fac_ribosome-bd_bac"/>
</dbReference>
<dbReference type="GO" id="GO:0043022">
    <property type="term" value="F:ribosome binding"/>
    <property type="evidence" value="ECO:0007669"/>
    <property type="project" value="TreeGrafter"/>
</dbReference>
<comment type="caution">
    <text evidence="18">The sequence shown here is derived from an EMBL/GenBank/DDBJ whole genome shotgun (WGS) entry which is preliminary data.</text>
</comment>
<dbReference type="HAMAP" id="MF_00303">
    <property type="entry name" value="Trigger_factor_Tig"/>
    <property type="match status" value="1"/>
</dbReference>
<keyword evidence="19" id="KW-1185">Reference proteome</keyword>
<dbReference type="InterPro" id="IPR037041">
    <property type="entry name" value="Trigger_fac_C_sf"/>
</dbReference>
<dbReference type="FunCoup" id="U5DU09">
    <property type="interactions" value="529"/>
</dbReference>
<evidence type="ECO:0000313" key="19">
    <source>
        <dbReference type="Proteomes" id="UP000016960"/>
    </source>
</evidence>
<evidence type="ECO:0000256" key="6">
    <source>
        <dbReference type="ARBA" id="ARBA00023110"/>
    </source>
</evidence>
<dbReference type="EC" id="5.2.1.8" evidence="3 12"/>
<dbReference type="OrthoDB" id="9767721at2"/>
<dbReference type="Pfam" id="PF05697">
    <property type="entry name" value="Trigger_N"/>
    <property type="match status" value="1"/>
</dbReference>
<dbReference type="GO" id="GO:0043335">
    <property type="term" value="P:protein unfolding"/>
    <property type="evidence" value="ECO:0007669"/>
    <property type="project" value="TreeGrafter"/>
</dbReference>
<name>U5DU09_9CHRO</name>
<dbReference type="GO" id="GO:0051083">
    <property type="term" value="P:'de novo' cotranslational protein folding"/>
    <property type="evidence" value="ECO:0007669"/>
    <property type="project" value="TreeGrafter"/>
</dbReference>
<gene>
    <name evidence="12" type="primary">tig</name>
    <name evidence="18" type="ORF">KR51_00000570</name>
</gene>
<dbReference type="SUPFAM" id="SSF54534">
    <property type="entry name" value="FKBP-like"/>
    <property type="match status" value="1"/>
</dbReference>
<dbReference type="AlphaFoldDB" id="U5DU09"/>
<comment type="domain">
    <text evidence="12">Consists of 3 domains; the N-terminus binds the ribosome, the middle domain has PPIase activity, while the C-terminus has intrinsic chaperone activity on its own.</text>
</comment>
<dbReference type="InterPro" id="IPR005215">
    <property type="entry name" value="Trig_fac"/>
</dbReference>
<dbReference type="InterPro" id="IPR036611">
    <property type="entry name" value="Trigger_fac_ribosome-bd_sf"/>
</dbReference>
<keyword evidence="6 12" id="KW-0697">Rotamase</keyword>
<evidence type="ECO:0000256" key="15">
    <source>
        <dbReference type="SAM" id="Coils"/>
    </source>
</evidence>
<dbReference type="Gene3D" id="1.10.3120.10">
    <property type="entry name" value="Trigger factor, C-terminal domain"/>
    <property type="match status" value="1"/>
</dbReference>
<keyword evidence="15" id="KW-0175">Coiled coil</keyword>
<evidence type="ECO:0000256" key="13">
    <source>
        <dbReference type="PROSITE-ProRule" id="PRU00277"/>
    </source>
</evidence>
<organism evidence="18 19">
    <name type="scientific">Rubidibacter lacunae KORDI 51-2</name>
    <dbReference type="NCBI Taxonomy" id="582515"/>
    <lineage>
        <taxon>Bacteria</taxon>
        <taxon>Bacillati</taxon>
        <taxon>Cyanobacteriota</taxon>
        <taxon>Cyanophyceae</taxon>
        <taxon>Oscillatoriophycideae</taxon>
        <taxon>Chroococcales</taxon>
        <taxon>Aphanothecaceae</taxon>
        <taxon>Rubidibacter</taxon>
    </lineage>
</organism>
<feature type="compositionally biased region" description="Low complexity" evidence="16">
    <location>
        <begin position="462"/>
        <end position="485"/>
    </location>
</feature>
<dbReference type="PROSITE" id="PS50059">
    <property type="entry name" value="FKBP_PPIASE"/>
    <property type="match status" value="1"/>
</dbReference>
<dbReference type="InterPro" id="IPR027304">
    <property type="entry name" value="Trigger_fact/SurA_dom_sf"/>
</dbReference>
<dbReference type="STRING" id="582515.KR51_00000570"/>
<dbReference type="PANTHER" id="PTHR30560">
    <property type="entry name" value="TRIGGER FACTOR CHAPERONE AND PEPTIDYL-PROLYL CIS/TRANS ISOMERASE"/>
    <property type="match status" value="1"/>
</dbReference>
<evidence type="ECO:0000259" key="17">
    <source>
        <dbReference type="PROSITE" id="PS50059"/>
    </source>
</evidence>
<feature type="domain" description="PPIase FKBP-type" evidence="17">
    <location>
        <begin position="170"/>
        <end position="260"/>
    </location>
</feature>
<dbReference type="InterPro" id="IPR008880">
    <property type="entry name" value="Trigger_fac_C"/>
</dbReference>
<evidence type="ECO:0000256" key="11">
    <source>
        <dbReference type="ARBA" id="ARBA00029986"/>
    </source>
</evidence>
<protein>
    <recommendedName>
        <fullName evidence="4 12">Trigger factor</fullName>
        <shortName evidence="12">TF</shortName>
        <ecNumber evidence="3 12">5.2.1.8</ecNumber>
    </recommendedName>
    <alternativeName>
        <fullName evidence="11 12">PPIase</fullName>
    </alternativeName>
</protein>
<evidence type="ECO:0000256" key="14">
    <source>
        <dbReference type="RuleBase" id="RU003914"/>
    </source>
</evidence>
<dbReference type="eggNOG" id="COG0544">
    <property type="taxonomic scope" value="Bacteria"/>
</dbReference>
<evidence type="ECO:0000256" key="9">
    <source>
        <dbReference type="ARBA" id="ARBA00023306"/>
    </source>
</evidence>
<evidence type="ECO:0000256" key="16">
    <source>
        <dbReference type="SAM" id="MobiDB-lite"/>
    </source>
</evidence>
<keyword evidence="8 12" id="KW-0413">Isomerase</keyword>
<evidence type="ECO:0000256" key="1">
    <source>
        <dbReference type="ARBA" id="ARBA00000971"/>
    </source>
</evidence>
<feature type="region of interest" description="Disordered" evidence="16">
    <location>
        <begin position="445"/>
        <end position="492"/>
    </location>
</feature>
<feature type="coiled-coil region" evidence="15">
    <location>
        <begin position="128"/>
        <end position="155"/>
    </location>
</feature>
<dbReference type="Gene3D" id="3.30.70.1050">
    <property type="entry name" value="Trigger factor ribosome-binding domain"/>
    <property type="match status" value="1"/>
</dbReference>
<evidence type="ECO:0000256" key="3">
    <source>
        <dbReference type="ARBA" id="ARBA00013194"/>
    </source>
</evidence>
<dbReference type="Proteomes" id="UP000016960">
    <property type="component" value="Unassembled WGS sequence"/>
</dbReference>
<comment type="catalytic activity">
    <reaction evidence="1 12 13">
        <text>[protein]-peptidylproline (omega=180) = [protein]-peptidylproline (omega=0)</text>
        <dbReference type="Rhea" id="RHEA:16237"/>
        <dbReference type="Rhea" id="RHEA-COMP:10747"/>
        <dbReference type="Rhea" id="RHEA-COMP:10748"/>
        <dbReference type="ChEBI" id="CHEBI:83833"/>
        <dbReference type="ChEBI" id="CHEBI:83834"/>
        <dbReference type="EC" id="5.2.1.8"/>
    </reaction>
</comment>
<keyword evidence="5 12" id="KW-0132">Cell division</keyword>
<dbReference type="GO" id="GO:0003755">
    <property type="term" value="F:peptidyl-prolyl cis-trans isomerase activity"/>
    <property type="evidence" value="ECO:0007669"/>
    <property type="project" value="UniProtKB-UniRule"/>
</dbReference>
<dbReference type="NCBIfam" id="TIGR00115">
    <property type="entry name" value="tig"/>
    <property type="match status" value="1"/>
</dbReference>
<reference evidence="18 19" key="1">
    <citation type="submission" date="2013-05" db="EMBL/GenBank/DDBJ databases">
        <title>Draft genome sequence of Rubidibacter lacunae KORDI 51-2.</title>
        <authorList>
            <person name="Choi D.H."/>
            <person name="Noh J.H."/>
            <person name="Kwon K.-K."/>
            <person name="Lee J.-H."/>
            <person name="Ryu J.-Y."/>
        </authorList>
    </citation>
    <scope>NUCLEOTIDE SEQUENCE [LARGE SCALE GENOMIC DNA]</scope>
    <source>
        <strain evidence="18 19">KORDI 51-2</strain>
    </source>
</reference>
<dbReference type="InterPro" id="IPR046357">
    <property type="entry name" value="PPIase_dom_sf"/>
</dbReference>
<dbReference type="GO" id="GO:0005737">
    <property type="term" value="C:cytoplasm"/>
    <property type="evidence" value="ECO:0007669"/>
    <property type="project" value="UniProtKB-SubCell"/>
</dbReference>
<accession>U5DU09</accession>
<dbReference type="PANTHER" id="PTHR30560:SF3">
    <property type="entry name" value="TRIGGER FACTOR-LIKE PROTEIN TIG, CHLOROPLASTIC"/>
    <property type="match status" value="1"/>
</dbReference>
<dbReference type="InterPro" id="IPR001179">
    <property type="entry name" value="PPIase_FKBP_dom"/>
</dbReference>
<dbReference type="Gene3D" id="3.10.50.40">
    <property type="match status" value="1"/>
</dbReference>
<keyword evidence="9 12" id="KW-0131">Cell cycle</keyword>
<proteinExistence type="inferred from homology"/>
<comment type="function">
    <text evidence="10 12">Involved in protein export. Acts as a chaperone by maintaining the newly synthesized protein in an open conformation. Functions as a peptidyl-prolyl cis-trans isomerase.</text>
</comment>
<dbReference type="Pfam" id="PF05698">
    <property type="entry name" value="Trigger_C"/>
    <property type="match status" value="1"/>
</dbReference>
<evidence type="ECO:0000256" key="8">
    <source>
        <dbReference type="ARBA" id="ARBA00023235"/>
    </source>
</evidence>
<feature type="compositionally biased region" description="Acidic residues" evidence="16">
    <location>
        <begin position="451"/>
        <end position="460"/>
    </location>
</feature>
<evidence type="ECO:0000256" key="2">
    <source>
        <dbReference type="ARBA" id="ARBA00005464"/>
    </source>
</evidence>
<dbReference type="GO" id="GO:0044183">
    <property type="term" value="F:protein folding chaperone"/>
    <property type="evidence" value="ECO:0007669"/>
    <property type="project" value="TreeGrafter"/>
</dbReference>
<evidence type="ECO:0000256" key="10">
    <source>
        <dbReference type="ARBA" id="ARBA00024849"/>
    </source>
</evidence>
<evidence type="ECO:0000256" key="4">
    <source>
        <dbReference type="ARBA" id="ARBA00016902"/>
    </source>
</evidence>
<dbReference type="InParanoid" id="U5DU09"/>
<keyword evidence="7 12" id="KW-0143">Chaperone</keyword>
<dbReference type="SUPFAM" id="SSF102735">
    <property type="entry name" value="Trigger factor ribosome-binding domain"/>
    <property type="match status" value="1"/>
</dbReference>
<dbReference type="SUPFAM" id="SSF109998">
    <property type="entry name" value="Triger factor/SurA peptide-binding domain-like"/>
    <property type="match status" value="1"/>
</dbReference>
<evidence type="ECO:0000313" key="18">
    <source>
        <dbReference type="EMBL" id="ERN43165.1"/>
    </source>
</evidence>
<dbReference type="RefSeq" id="WP_022603707.1">
    <property type="nucleotide sequence ID" value="NZ_ASSJ01000001.1"/>
</dbReference>
<dbReference type="EMBL" id="ASSJ01000001">
    <property type="protein sequence ID" value="ERN43165.1"/>
    <property type="molecule type" value="Genomic_DNA"/>
</dbReference>
<evidence type="ECO:0000256" key="7">
    <source>
        <dbReference type="ARBA" id="ARBA00023186"/>
    </source>
</evidence>
<sequence length="492" mass="54027">MKVTQEKLANSQVGLGIEVSADDTKKAYEKVVSNIARSANIPGFRKGKVPRQVLLQRMGRQRIKAAAIEELMSDKLEKAVREADIKALGDPQLRQSPEELTSRFEPGQPFAFGVAVDVSPEIDLGGSYEKLSIRAEKYELDAKDVELHIERLRKEAATLVPVEDRPAAMDDSVEIDFAGRFPDAADDSPPIEGTEASGYECTIAAGQMVEGLLEGVVGMQPGETKQIPVTFPTPYPREDLQGKDVVFTVALKELKVLELPELDDDFVQEATNDDFDTLAAWQEFLSADFAEQAETNTKDGVRARLLDALVEQLHVDLPQTLIEEELKTLLTQSAMQLAQMGMDIRQLFNEQSLPAMRDRARPDAEKRLRGTLALEALADREGLEPTQEAIEEKLKDVLAEFESQNGRSASEVEQEQIQGAVRMTIARELALDWLEERAEIEYVPQGTFEAEAAEDEESDQGTESVEVVADASAASSTGDGAAEDAPTAEPNP</sequence>
<evidence type="ECO:0000256" key="5">
    <source>
        <dbReference type="ARBA" id="ARBA00022618"/>
    </source>
</evidence>
<dbReference type="Pfam" id="PF00254">
    <property type="entry name" value="FKBP_C"/>
    <property type="match status" value="1"/>
</dbReference>
<keyword evidence="12" id="KW-0963">Cytoplasm</keyword>
<comment type="subcellular location">
    <subcellularLocation>
        <location evidence="12">Cytoplasm</location>
    </subcellularLocation>
    <text evidence="12">About half TF is bound to the ribosome near the polypeptide exit tunnel while the other half is free in the cytoplasm.</text>
</comment>
<dbReference type="FunFam" id="3.30.70.1050:FF:000004">
    <property type="entry name" value="Trigger factor"/>
    <property type="match status" value="1"/>
</dbReference>
<dbReference type="PIRSF" id="PIRSF003095">
    <property type="entry name" value="Trigger_factor"/>
    <property type="match status" value="1"/>
</dbReference>